<dbReference type="Proteomes" id="UP000018209">
    <property type="component" value="Unassembled WGS sequence"/>
</dbReference>
<organism evidence="1 2">
    <name type="scientific">Gluconobacter thailandicus NBRC 3257</name>
    <dbReference type="NCBI Taxonomy" id="1381097"/>
    <lineage>
        <taxon>Bacteria</taxon>
        <taxon>Pseudomonadati</taxon>
        <taxon>Pseudomonadota</taxon>
        <taxon>Alphaproteobacteria</taxon>
        <taxon>Acetobacterales</taxon>
        <taxon>Acetobacteraceae</taxon>
        <taxon>Gluconobacter</taxon>
    </lineage>
</organism>
<evidence type="ECO:0000313" key="2">
    <source>
        <dbReference type="Proteomes" id="UP000018209"/>
    </source>
</evidence>
<reference evidence="1 2" key="1">
    <citation type="submission" date="2013-08" db="EMBL/GenBank/DDBJ databases">
        <title>Gluconobacter thailandicus NBRC 3257 whole genome sequence.</title>
        <authorList>
            <person name="Matsutani M."/>
            <person name="Yakushi T."/>
            <person name="Matsushita K."/>
        </authorList>
    </citation>
    <scope>NUCLEOTIDE SEQUENCE [LARGE SCALE GENOMIC DNA]</scope>
    <source>
        <strain evidence="1 2">NBRC 3257</strain>
    </source>
</reference>
<proteinExistence type="predicted"/>
<evidence type="ECO:0000313" key="1">
    <source>
        <dbReference type="EMBL" id="GAD27631.1"/>
    </source>
</evidence>
<keyword evidence="2" id="KW-1185">Reference proteome</keyword>
<dbReference type="EMBL" id="BASM01000032">
    <property type="protein sequence ID" value="GAD27631.1"/>
    <property type="molecule type" value="Genomic_DNA"/>
</dbReference>
<gene>
    <name evidence="1" type="ORF">NBRC3257_2630</name>
</gene>
<name>A0ABQ0IZJ1_GLUTH</name>
<protein>
    <submittedName>
        <fullName evidence="1">Transposase</fullName>
    </submittedName>
</protein>
<sequence length="47" mass="5439">MRRFVSGLSRERIAQGLGIEFSTLKTWIRDARAHETTITGRNWSYGI</sequence>
<accession>A0ABQ0IZJ1</accession>
<comment type="caution">
    <text evidence="1">The sequence shown here is derived from an EMBL/GenBank/DDBJ whole genome shotgun (WGS) entry which is preliminary data.</text>
</comment>